<sequence>MRTVRKGSGGIQPPRSIGRTEWVRTALTLLIRNFPSFPPLSTPTLVSYGGVKYLSYKTRTVMSSEVLDVVYTEVVASVPFVTTSSFAMITTTLSRETTSSEQFSYEKIGRDDTMKQHYTGALSGSYPSLVNCRYATMVSVIFISNRKYISSNDSLRSFLDRNGSHPQSRTTRTSQTVIPVYDWGVVMVSHKQKHLNVVR</sequence>
<protein>
    <submittedName>
        <fullName evidence="1">Uncharacterized protein</fullName>
    </submittedName>
</protein>
<evidence type="ECO:0000313" key="2">
    <source>
        <dbReference type="Proteomes" id="UP000241769"/>
    </source>
</evidence>
<reference evidence="1 2" key="1">
    <citation type="journal article" date="2018" name="Genome Biol. Evol.">
        <title>Multiple Roots of Fruiting Body Formation in Amoebozoa.</title>
        <authorList>
            <person name="Hillmann F."/>
            <person name="Forbes G."/>
            <person name="Novohradska S."/>
            <person name="Ferling I."/>
            <person name="Riege K."/>
            <person name="Groth M."/>
            <person name="Westermann M."/>
            <person name="Marz M."/>
            <person name="Spaller T."/>
            <person name="Winckler T."/>
            <person name="Schaap P."/>
            <person name="Glockner G."/>
        </authorList>
    </citation>
    <scope>NUCLEOTIDE SEQUENCE [LARGE SCALE GENOMIC DNA]</scope>
    <source>
        <strain evidence="1 2">Jena</strain>
    </source>
</reference>
<accession>A0A2P6MPZ5</accession>
<evidence type="ECO:0000313" key="1">
    <source>
        <dbReference type="EMBL" id="PRP73765.1"/>
    </source>
</evidence>
<organism evidence="1 2">
    <name type="scientific">Planoprotostelium fungivorum</name>
    <dbReference type="NCBI Taxonomy" id="1890364"/>
    <lineage>
        <taxon>Eukaryota</taxon>
        <taxon>Amoebozoa</taxon>
        <taxon>Evosea</taxon>
        <taxon>Variosea</taxon>
        <taxon>Cavosteliida</taxon>
        <taxon>Cavosteliaceae</taxon>
        <taxon>Planoprotostelium</taxon>
    </lineage>
</organism>
<dbReference type="EMBL" id="MDYQ01000550">
    <property type="protein sequence ID" value="PRP73765.1"/>
    <property type="molecule type" value="Genomic_DNA"/>
</dbReference>
<dbReference type="Proteomes" id="UP000241769">
    <property type="component" value="Unassembled WGS sequence"/>
</dbReference>
<dbReference type="InParanoid" id="A0A2P6MPZ5"/>
<comment type="caution">
    <text evidence="1">The sequence shown here is derived from an EMBL/GenBank/DDBJ whole genome shotgun (WGS) entry which is preliminary data.</text>
</comment>
<gene>
    <name evidence="1" type="ORF">PROFUN_16467</name>
</gene>
<proteinExistence type="predicted"/>
<name>A0A2P6MPZ5_9EUKA</name>
<dbReference type="AlphaFoldDB" id="A0A2P6MPZ5"/>
<keyword evidence="2" id="KW-1185">Reference proteome</keyword>